<evidence type="ECO:0000313" key="2">
    <source>
        <dbReference type="Proteomes" id="UP000077857"/>
    </source>
</evidence>
<reference evidence="1 2" key="1">
    <citation type="submission" date="2016-03" db="EMBL/GenBank/DDBJ databases">
        <authorList>
            <person name="Ploux O."/>
        </authorList>
    </citation>
    <scope>NUCLEOTIDE SEQUENCE [LARGE SCALE GENOMIC DNA]</scope>
    <source>
        <strain evidence="1 2">R-45378</strain>
    </source>
</reference>
<organism evidence="1 2">
    <name type="scientific">Methylomonas koyamae</name>
    <dbReference type="NCBI Taxonomy" id="702114"/>
    <lineage>
        <taxon>Bacteria</taxon>
        <taxon>Pseudomonadati</taxon>
        <taxon>Pseudomonadota</taxon>
        <taxon>Gammaproteobacteria</taxon>
        <taxon>Methylococcales</taxon>
        <taxon>Methylococcaceae</taxon>
        <taxon>Methylomonas</taxon>
    </lineage>
</organism>
<dbReference type="AlphaFoldDB" id="A0A177N756"/>
<dbReference type="Proteomes" id="UP000077857">
    <property type="component" value="Unassembled WGS sequence"/>
</dbReference>
<gene>
    <name evidence="1" type="ORF">A1507_16535</name>
</gene>
<sequence>MSNQQIIAATQAWLNSFVIAYNICPFAKREQQRNSIRYRVEHGNSIESCLNTLIDECIHLDTHPETETTLLILAEFFDDFDDYLDLLAIAEQLLIDQGYEGIYQLASFHPHYRFADSDETDPSNYTNRSPYPMLHLIRESSIENALASYPDPAGILQRNIELTRRLGLKNLKDILRAC</sequence>
<name>A0A177N756_9GAMM</name>
<protein>
    <recommendedName>
        <fullName evidence="3">Peptidase</fullName>
    </recommendedName>
</protein>
<feature type="non-terminal residue" evidence="1">
    <location>
        <position position="178"/>
    </location>
</feature>
<comment type="caution">
    <text evidence="1">The sequence shown here is derived from an EMBL/GenBank/DDBJ whole genome shotgun (WGS) entry which is preliminary data.</text>
</comment>
<proteinExistence type="predicted"/>
<dbReference type="Pfam" id="PF07209">
    <property type="entry name" value="DUF1415"/>
    <property type="match status" value="1"/>
</dbReference>
<dbReference type="RefSeq" id="WP_064041335.1">
    <property type="nucleotide sequence ID" value="NZ_LUUJ01000096.1"/>
</dbReference>
<evidence type="ECO:0008006" key="3">
    <source>
        <dbReference type="Google" id="ProtNLM"/>
    </source>
</evidence>
<dbReference type="InterPro" id="IPR009858">
    <property type="entry name" value="DUF1415"/>
</dbReference>
<accession>A0A177N756</accession>
<dbReference type="OrthoDB" id="277390at2"/>
<evidence type="ECO:0000313" key="1">
    <source>
        <dbReference type="EMBL" id="OAI13691.1"/>
    </source>
</evidence>
<dbReference type="EMBL" id="LUUJ01000096">
    <property type="protein sequence ID" value="OAI13691.1"/>
    <property type="molecule type" value="Genomic_DNA"/>
</dbReference>